<name>A0ABW4BDE9_9LACO</name>
<keyword evidence="2" id="KW-0378">Hydrolase</keyword>
<sequence>MREQMLYDTDRYQLRDYIIERLNEVTMANRDAVPGGVVFFGDSLTQFMDLKRFYPEYKNAYNCGIAGITSDMLLHFIDEGVLKYRPSTVFLMVGTNDLGNTTMTSPRQIALNVKEIIEIIHNNLPDCRINLLSCIPCDEAIQSYMAKGTTLRRNDTLRMVFAEYQRVIPYSYVHMIDMFDALYDENGHLDTSAFKDGLHVNDAGYEKLVAAVKRQL</sequence>
<proteinExistence type="predicted"/>
<evidence type="ECO:0000259" key="1">
    <source>
        <dbReference type="Pfam" id="PF13472"/>
    </source>
</evidence>
<dbReference type="PANTHER" id="PTHR30383:SF5">
    <property type="entry name" value="SGNH HYDROLASE-TYPE ESTERASE DOMAIN-CONTAINING PROTEIN"/>
    <property type="match status" value="1"/>
</dbReference>
<evidence type="ECO:0000313" key="3">
    <source>
        <dbReference type="Proteomes" id="UP001597199"/>
    </source>
</evidence>
<protein>
    <submittedName>
        <fullName evidence="2">SGNH/GDSL hydrolase family protein</fullName>
    </submittedName>
</protein>
<dbReference type="Proteomes" id="UP001597199">
    <property type="component" value="Unassembled WGS sequence"/>
</dbReference>
<dbReference type="InterPro" id="IPR013830">
    <property type="entry name" value="SGNH_hydro"/>
</dbReference>
<dbReference type="Gene3D" id="3.40.50.1110">
    <property type="entry name" value="SGNH hydrolase"/>
    <property type="match status" value="1"/>
</dbReference>
<dbReference type="Pfam" id="PF13472">
    <property type="entry name" value="Lipase_GDSL_2"/>
    <property type="match status" value="1"/>
</dbReference>
<dbReference type="InterPro" id="IPR051532">
    <property type="entry name" value="Ester_Hydrolysis_Enzymes"/>
</dbReference>
<feature type="domain" description="SGNH hydrolase-type esterase" evidence="1">
    <location>
        <begin position="39"/>
        <end position="206"/>
    </location>
</feature>
<evidence type="ECO:0000313" key="2">
    <source>
        <dbReference type="EMBL" id="MFD1398496.1"/>
    </source>
</evidence>
<accession>A0ABW4BDE9</accession>
<dbReference type="PANTHER" id="PTHR30383">
    <property type="entry name" value="THIOESTERASE 1/PROTEASE 1/LYSOPHOSPHOLIPASE L1"/>
    <property type="match status" value="1"/>
</dbReference>
<dbReference type="GO" id="GO:0016787">
    <property type="term" value="F:hydrolase activity"/>
    <property type="evidence" value="ECO:0007669"/>
    <property type="project" value="UniProtKB-KW"/>
</dbReference>
<comment type="caution">
    <text evidence="2">The sequence shown here is derived from an EMBL/GenBank/DDBJ whole genome shotgun (WGS) entry which is preliminary data.</text>
</comment>
<gene>
    <name evidence="2" type="ORF">ACFQ41_04165</name>
</gene>
<dbReference type="EMBL" id="JBHTOA010000018">
    <property type="protein sequence ID" value="MFD1398496.1"/>
    <property type="molecule type" value="Genomic_DNA"/>
</dbReference>
<organism evidence="2 3">
    <name type="scientific">Lacticaseibacillus suilingensis</name>
    <dbReference type="NCBI Taxonomy" id="2799577"/>
    <lineage>
        <taxon>Bacteria</taxon>
        <taxon>Bacillati</taxon>
        <taxon>Bacillota</taxon>
        <taxon>Bacilli</taxon>
        <taxon>Lactobacillales</taxon>
        <taxon>Lactobacillaceae</taxon>
        <taxon>Lacticaseibacillus</taxon>
    </lineage>
</organism>
<reference evidence="3" key="1">
    <citation type="journal article" date="2019" name="Int. J. Syst. Evol. Microbiol.">
        <title>The Global Catalogue of Microorganisms (GCM) 10K type strain sequencing project: providing services to taxonomists for standard genome sequencing and annotation.</title>
        <authorList>
            <consortium name="The Broad Institute Genomics Platform"/>
            <consortium name="The Broad Institute Genome Sequencing Center for Infectious Disease"/>
            <person name="Wu L."/>
            <person name="Ma J."/>
        </authorList>
    </citation>
    <scope>NUCLEOTIDE SEQUENCE [LARGE SCALE GENOMIC DNA]</scope>
    <source>
        <strain evidence="3">CCM 9110</strain>
    </source>
</reference>
<dbReference type="InterPro" id="IPR036514">
    <property type="entry name" value="SGNH_hydro_sf"/>
</dbReference>
<dbReference type="RefSeq" id="WP_125580950.1">
    <property type="nucleotide sequence ID" value="NZ_BOLV01000008.1"/>
</dbReference>
<keyword evidence="3" id="KW-1185">Reference proteome</keyword>
<dbReference type="SUPFAM" id="SSF52266">
    <property type="entry name" value="SGNH hydrolase"/>
    <property type="match status" value="1"/>
</dbReference>